<comment type="subcellular location">
    <subcellularLocation>
        <location evidence="1">Endomembrane system</location>
        <topology evidence="1">Multi-pass membrane protein</topology>
    </subcellularLocation>
</comment>
<dbReference type="GO" id="GO:0015184">
    <property type="term" value="F:L-cystine transmembrane transporter activity"/>
    <property type="evidence" value="ECO:0007669"/>
    <property type="project" value="TreeGrafter"/>
</dbReference>
<sequence length="107" mass="12148">MDHYGPHPPTWQWLDVAIINGYVKVAMSTCKYVPQLLWNHRRQSTQGWSMMSMSLDIAGGVCSLMQLALDAYLAGDLGLVRSNISKLILGILTVVFDFVFLLQYYTY</sequence>
<dbReference type="AlphaFoldDB" id="A0A1E3PF10"/>
<reference evidence="8 9" key="1">
    <citation type="journal article" date="2016" name="Proc. Natl. Acad. Sci. U.S.A.">
        <title>Comparative genomics of biotechnologically important yeasts.</title>
        <authorList>
            <person name="Riley R."/>
            <person name="Haridas S."/>
            <person name="Wolfe K.H."/>
            <person name="Lopes M.R."/>
            <person name="Hittinger C.T."/>
            <person name="Goeker M."/>
            <person name="Salamov A.A."/>
            <person name="Wisecaver J.H."/>
            <person name="Long T.M."/>
            <person name="Calvey C.H."/>
            <person name="Aerts A.L."/>
            <person name="Barry K.W."/>
            <person name="Choi C."/>
            <person name="Clum A."/>
            <person name="Coughlan A.Y."/>
            <person name="Deshpande S."/>
            <person name="Douglass A.P."/>
            <person name="Hanson S.J."/>
            <person name="Klenk H.-P."/>
            <person name="LaButti K.M."/>
            <person name="Lapidus A."/>
            <person name="Lindquist E.A."/>
            <person name="Lipzen A.M."/>
            <person name="Meier-Kolthoff J.P."/>
            <person name="Ohm R.A."/>
            <person name="Otillar R.P."/>
            <person name="Pangilinan J.L."/>
            <person name="Peng Y."/>
            <person name="Rokas A."/>
            <person name="Rosa C.A."/>
            <person name="Scheuner C."/>
            <person name="Sibirny A.A."/>
            <person name="Slot J.C."/>
            <person name="Stielow J.B."/>
            <person name="Sun H."/>
            <person name="Kurtzman C.P."/>
            <person name="Blackwell M."/>
            <person name="Grigoriev I.V."/>
            <person name="Jeffries T.W."/>
        </authorList>
    </citation>
    <scope>NUCLEOTIDE SEQUENCE [LARGE SCALE GENOMIC DNA]</scope>
    <source>
        <strain evidence="8 9">DSM 6958</strain>
    </source>
</reference>
<evidence type="ECO:0000256" key="3">
    <source>
        <dbReference type="ARBA" id="ARBA00022692"/>
    </source>
</evidence>
<dbReference type="GO" id="GO:0012505">
    <property type="term" value="C:endomembrane system"/>
    <property type="evidence" value="ECO:0007669"/>
    <property type="project" value="UniProtKB-SubCell"/>
</dbReference>
<dbReference type="Gene3D" id="1.20.1280.290">
    <property type="match status" value="1"/>
</dbReference>
<evidence type="ECO:0000256" key="2">
    <source>
        <dbReference type="ARBA" id="ARBA00022448"/>
    </source>
</evidence>
<dbReference type="GO" id="GO:0005774">
    <property type="term" value="C:vacuolar membrane"/>
    <property type="evidence" value="ECO:0007669"/>
    <property type="project" value="TreeGrafter"/>
</dbReference>
<feature type="transmembrane region" description="Helical" evidence="7">
    <location>
        <begin position="57"/>
        <end position="75"/>
    </location>
</feature>
<evidence type="ECO:0000313" key="8">
    <source>
        <dbReference type="EMBL" id="ODQ63999.1"/>
    </source>
</evidence>
<evidence type="ECO:0000313" key="9">
    <source>
        <dbReference type="Proteomes" id="UP000095009"/>
    </source>
</evidence>
<dbReference type="InterPro" id="IPR005282">
    <property type="entry name" value="LC_transporter"/>
</dbReference>
<accession>A0A1E3PF10</accession>
<evidence type="ECO:0000256" key="5">
    <source>
        <dbReference type="ARBA" id="ARBA00022989"/>
    </source>
</evidence>
<feature type="transmembrane region" description="Helical" evidence="7">
    <location>
        <begin position="87"/>
        <end position="105"/>
    </location>
</feature>
<evidence type="ECO:0000256" key="4">
    <source>
        <dbReference type="ARBA" id="ARBA00022737"/>
    </source>
</evidence>
<dbReference type="Pfam" id="PF04193">
    <property type="entry name" value="PQ-loop"/>
    <property type="match status" value="1"/>
</dbReference>
<keyword evidence="2" id="KW-0813">Transport</keyword>
<organism evidence="8 9">
    <name type="scientific">Nadsonia fulvescens var. elongata DSM 6958</name>
    <dbReference type="NCBI Taxonomy" id="857566"/>
    <lineage>
        <taxon>Eukaryota</taxon>
        <taxon>Fungi</taxon>
        <taxon>Dikarya</taxon>
        <taxon>Ascomycota</taxon>
        <taxon>Saccharomycotina</taxon>
        <taxon>Dipodascomycetes</taxon>
        <taxon>Dipodascales</taxon>
        <taxon>Dipodascales incertae sedis</taxon>
        <taxon>Nadsonia</taxon>
    </lineage>
</organism>
<dbReference type="OrthoDB" id="75720at2759"/>
<dbReference type="PANTHER" id="PTHR13131">
    <property type="entry name" value="CYSTINOSIN"/>
    <property type="match status" value="1"/>
</dbReference>
<name>A0A1E3PF10_9ASCO</name>
<keyword evidence="3 7" id="KW-0812">Transmembrane</keyword>
<evidence type="ECO:0000256" key="1">
    <source>
        <dbReference type="ARBA" id="ARBA00004127"/>
    </source>
</evidence>
<evidence type="ECO:0000256" key="7">
    <source>
        <dbReference type="SAM" id="Phobius"/>
    </source>
</evidence>
<protein>
    <recommendedName>
        <fullName evidence="10">PQ-loop-domain-containing protein</fullName>
    </recommendedName>
</protein>
<dbReference type="EMBL" id="KV454413">
    <property type="protein sequence ID" value="ODQ63999.1"/>
    <property type="molecule type" value="Genomic_DNA"/>
</dbReference>
<keyword evidence="9" id="KW-1185">Reference proteome</keyword>
<feature type="non-terminal residue" evidence="8">
    <location>
        <position position="107"/>
    </location>
</feature>
<evidence type="ECO:0008006" key="10">
    <source>
        <dbReference type="Google" id="ProtNLM"/>
    </source>
</evidence>
<dbReference type="SMART" id="SM00679">
    <property type="entry name" value="CTNS"/>
    <property type="match status" value="1"/>
</dbReference>
<keyword evidence="5 7" id="KW-1133">Transmembrane helix</keyword>
<evidence type="ECO:0000256" key="6">
    <source>
        <dbReference type="ARBA" id="ARBA00023136"/>
    </source>
</evidence>
<dbReference type="GO" id="GO:0000324">
    <property type="term" value="C:fungal-type vacuole"/>
    <property type="evidence" value="ECO:0007669"/>
    <property type="project" value="TreeGrafter"/>
</dbReference>
<dbReference type="Proteomes" id="UP000095009">
    <property type="component" value="Unassembled WGS sequence"/>
</dbReference>
<gene>
    <name evidence="8" type="ORF">NADFUDRAFT_84045</name>
</gene>
<keyword evidence="6 7" id="KW-0472">Membrane</keyword>
<proteinExistence type="predicted"/>
<dbReference type="PANTHER" id="PTHR13131:SF5">
    <property type="entry name" value="CYSTINOSIN"/>
    <property type="match status" value="1"/>
</dbReference>
<dbReference type="InterPro" id="IPR006603">
    <property type="entry name" value="PQ-loop_rpt"/>
</dbReference>
<keyword evidence="4" id="KW-0677">Repeat</keyword>